<evidence type="ECO:0000313" key="2">
    <source>
        <dbReference type="Proteomes" id="UP000283530"/>
    </source>
</evidence>
<organism evidence="1 2">
    <name type="scientific">Cinnamomum micranthum f. kanehirae</name>
    <dbReference type="NCBI Taxonomy" id="337451"/>
    <lineage>
        <taxon>Eukaryota</taxon>
        <taxon>Viridiplantae</taxon>
        <taxon>Streptophyta</taxon>
        <taxon>Embryophyta</taxon>
        <taxon>Tracheophyta</taxon>
        <taxon>Spermatophyta</taxon>
        <taxon>Magnoliopsida</taxon>
        <taxon>Magnoliidae</taxon>
        <taxon>Laurales</taxon>
        <taxon>Lauraceae</taxon>
        <taxon>Cinnamomum</taxon>
    </lineage>
</organism>
<dbReference type="OrthoDB" id="77878at2759"/>
<keyword evidence="1" id="KW-0812">Transmembrane</keyword>
<comment type="caution">
    <text evidence="1">The sequence shown here is derived from an EMBL/GenBank/DDBJ whole genome shotgun (WGS) entry which is preliminary data.</text>
</comment>
<evidence type="ECO:0000313" key="1">
    <source>
        <dbReference type="EMBL" id="RWR90056.1"/>
    </source>
</evidence>
<dbReference type="Proteomes" id="UP000283530">
    <property type="component" value="Unassembled WGS sequence"/>
</dbReference>
<dbReference type="EMBL" id="QPKB01000008">
    <property type="protein sequence ID" value="RWR90056.1"/>
    <property type="molecule type" value="Genomic_DNA"/>
</dbReference>
<dbReference type="AlphaFoldDB" id="A0A443PGZ8"/>
<reference evidence="1 2" key="1">
    <citation type="journal article" date="2019" name="Nat. Plants">
        <title>Stout camphor tree genome fills gaps in understanding of flowering plant genome evolution.</title>
        <authorList>
            <person name="Chaw S.M."/>
            <person name="Liu Y.C."/>
            <person name="Wu Y.W."/>
            <person name="Wang H.Y."/>
            <person name="Lin C.I."/>
            <person name="Wu C.S."/>
            <person name="Ke H.M."/>
            <person name="Chang L.Y."/>
            <person name="Hsu C.Y."/>
            <person name="Yang H.T."/>
            <person name="Sudianto E."/>
            <person name="Hsu M.H."/>
            <person name="Wu K.P."/>
            <person name="Wang L.N."/>
            <person name="Leebens-Mack J.H."/>
            <person name="Tsai I.J."/>
        </authorList>
    </citation>
    <scope>NUCLEOTIDE SEQUENCE [LARGE SCALE GENOMIC DNA]</scope>
    <source>
        <strain evidence="2">cv. Chaw 1501</strain>
        <tissue evidence="1">Young leaves</tissue>
    </source>
</reference>
<accession>A0A443PGZ8</accession>
<dbReference type="Pfam" id="PF05705">
    <property type="entry name" value="DUF829"/>
    <property type="match status" value="2"/>
</dbReference>
<proteinExistence type="predicted"/>
<keyword evidence="2" id="KW-1185">Reference proteome</keyword>
<dbReference type="PANTHER" id="PTHR12265:SF0">
    <property type="entry name" value="EXPRESSED PROTEIN"/>
    <property type="match status" value="1"/>
</dbReference>
<dbReference type="InterPro" id="IPR008547">
    <property type="entry name" value="DUF829_TMEM53"/>
</dbReference>
<dbReference type="SUPFAM" id="SSF53474">
    <property type="entry name" value="alpha/beta-Hydrolases"/>
    <property type="match status" value="1"/>
</dbReference>
<keyword evidence="1" id="KW-0472">Membrane</keyword>
<dbReference type="InterPro" id="IPR029058">
    <property type="entry name" value="AB_hydrolase_fold"/>
</dbReference>
<name>A0A443PGZ8_9MAGN</name>
<dbReference type="Gene3D" id="3.40.50.1820">
    <property type="entry name" value="alpha/beta hydrolase"/>
    <property type="match status" value="1"/>
</dbReference>
<sequence length="396" mass="44929">MWGGGGRFYWRRQEECEKMNGIIVIFAWISSQEKEIEPYVQLYASLGWNSLVCHPESPSLFFPEKATMQASGVLNELLKELKIRPLPIVFAVFSSGLKACMYKVLQIIEVKCGEEENSDEYQLIRDCISGHIYDSSPVDFSSDLGSQLAQLPGVVSWITKAIASGLDAFFSNKFEAQRTEYWQALYSSAHTGPFLIFCSEHDSLAPYQIICNFAQHLQDFGSDVKLVKWSGSPHVGHYRHYPVNYKAAVADLLEKATVIYFQKRMDQLNGERSSMGGTCDKISESVCNLYEAAVSSNQSLRRVAIDPSDHFFLPSSVEYHEKKDVGCMQDRQKDRLIHLRDQPSISAHSVLGQVLFDVCVPKNIEDWDIKPRNRHTFGSSHQHPLNPIKCICRSRL</sequence>
<dbReference type="PANTHER" id="PTHR12265">
    <property type="entry name" value="TRANSMEMBRANE PROTEIN 53"/>
    <property type="match status" value="1"/>
</dbReference>
<protein>
    <submittedName>
        <fullName evidence="1">Transmembrane protein 53-like protein isoform X1</fullName>
    </submittedName>
</protein>
<gene>
    <name evidence="1" type="ORF">CKAN_01913600</name>
</gene>